<evidence type="ECO:0000256" key="1">
    <source>
        <dbReference type="SAM" id="SignalP"/>
    </source>
</evidence>
<dbReference type="PANTHER" id="PTHR48098">
    <property type="entry name" value="ENTEROCHELIN ESTERASE-RELATED"/>
    <property type="match status" value="1"/>
</dbReference>
<dbReference type="InterPro" id="IPR000801">
    <property type="entry name" value="Esterase-like"/>
</dbReference>
<evidence type="ECO:0000313" key="3">
    <source>
        <dbReference type="Proteomes" id="UP000620046"/>
    </source>
</evidence>
<dbReference type="Proteomes" id="UP000620046">
    <property type="component" value="Unassembled WGS sequence"/>
</dbReference>
<dbReference type="EMBL" id="BMJA01000002">
    <property type="protein sequence ID" value="GGA33671.1"/>
    <property type="molecule type" value="Genomic_DNA"/>
</dbReference>
<gene>
    <name evidence="2" type="ORF">GCM10010981_23260</name>
</gene>
<organism evidence="2 3">
    <name type="scientific">Dyella nitratireducens</name>
    <dbReference type="NCBI Taxonomy" id="1849580"/>
    <lineage>
        <taxon>Bacteria</taxon>
        <taxon>Pseudomonadati</taxon>
        <taxon>Pseudomonadota</taxon>
        <taxon>Gammaproteobacteria</taxon>
        <taxon>Lysobacterales</taxon>
        <taxon>Rhodanobacteraceae</taxon>
        <taxon>Dyella</taxon>
    </lineage>
</organism>
<comment type="caution">
    <text evidence="2">The sequence shown here is derived from an EMBL/GenBank/DDBJ whole genome shotgun (WGS) entry which is preliminary data.</text>
</comment>
<dbReference type="InterPro" id="IPR029058">
    <property type="entry name" value="AB_hydrolase_fold"/>
</dbReference>
<reference evidence="3" key="1">
    <citation type="journal article" date="2019" name="Int. J. Syst. Evol. Microbiol.">
        <title>The Global Catalogue of Microorganisms (GCM) 10K type strain sequencing project: providing services to taxonomists for standard genome sequencing and annotation.</title>
        <authorList>
            <consortium name="The Broad Institute Genomics Platform"/>
            <consortium name="The Broad Institute Genome Sequencing Center for Infectious Disease"/>
            <person name="Wu L."/>
            <person name="Ma J."/>
        </authorList>
    </citation>
    <scope>NUCLEOTIDE SEQUENCE [LARGE SCALE GENOMIC DNA]</scope>
    <source>
        <strain evidence="3">CGMCC 1.15439</strain>
    </source>
</reference>
<evidence type="ECO:0000313" key="2">
    <source>
        <dbReference type="EMBL" id="GGA33671.1"/>
    </source>
</evidence>
<keyword evidence="1" id="KW-0732">Signal</keyword>
<dbReference type="Gene3D" id="3.40.50.1820">
    <property type="entry name" value="alpha/beta hydrolase"/>
    <property type="match status" value="1"/>
</dbReference>
<dbReference type="RefSeq" id="WP_188794505.1">
    <property type="nucleotide sequence ID" value="NZ_BMJA01000002.1"/>
</dbReference>
<keyword evidence="3" id="KW-1185">Reference proteome</keyword>
<sequence>MNHGITRLIFLLMLLTTPAWAQPAGTIKQVSIHSTALAGNLVGDPADQTFAVYLPPSYETSTKRYPVVFLLHGIGDTNDVWIHHFNVPAMLDDLIASHTIKEMIVVMPNAKNRFMGSYYANSPITGRWEDFIAQEMVARVDHDFRTLATAESRGVAGLSMGGFGAIRLAMHRPDVFSVIYAISPCCLDAIEDIGYGNSASWNGLLRFKTYKDVDTAIKRGEFYPVAALGLLSAIDPDPAAPLHVKIPVQQVGHELMPREPEYTEFRNQFPLQQVSRFRENLCKLHALAIDYGFNDEFAHIPPSTAAFSKALSDAHIPHLLDTYVGDHRQQVQERLATKVFPFLSSNLKD</sequence>
<dbReference type="InterPro" id="IPR050583">
    <property type="entry name" value="Mycobacterial_A85_antigen"/>
</dbReference>
<protein>
    <submittedName>
        <fullName evidence="2">Esterase</fullName>
    </submittedName>
</protein>
<feature type="chain" id="PRO_5046415869" evidence="1">
    <location>
        <begin position="22"/>
        <end position="349"/>
    </location>
</feature>
<dbReference type="Pfam" id="PF00756">
    <property type="entry name" value="Esterase"/>
    <property type="match status" value="1"/>
</dbReference>
<feature type="signal peptide" evidence="1">
    <location>
        <begin position="1"/>
        <end position="21"/>
    </location>
</feature>
<name>A0ABQ1FZI6_9GAMM</name>
<dbReference type="SUPFAM" id="SSF53474">
    <property type="entry name" value="alpha/beta-Hydrolases"/>
    <property type="match status" value="1"/>
</dbReference>
<dbReference type="PANTHER" id="PTHR48098:SF1">
    <property type="entry name" value="DIACYLGLYCEROL ACYLTRANSFERASE_MYCOLYLTRANSFERASE AG85A"/>
    <property type="match status" value="1"/>
</dbReference>
<proteinExistence type="predicted"/>
<accession>A0ABQ1FZI6</accession>